<dbReference type="NCBIfam" id="NF008805">
    <property type="entry name" value="PRK11824.1"/>
    <property type="match status" value="1"/>
</dbReference>
<dbReference type="PANTHER" id="PTHR11252:SF0">
    <property type="entry name" value="POLYRIBONUCLEOTIDE NUCLEOTIDYLTRANSFERASE 1, MITOCHONDRIAL"/>
    <property type="match status" value="1"/>
</dbReference>
<keyword evidence="2" id="KW-0808">Transferase</keyword>
<dbReference type="GO" id="GO:0005829">
    <property type="term" value="C:cytosol"/>
    <property type="evidence" value="ECO:0007669"/>
    <property type="project" value="TreeGrafter"/>
</dbReference>
<proteinExistence type="predicted"/>
<evidence type="ECO:0000259" key="6">
    <source>
        <dbReference type="Pfam" id="PF03725"/>
    </source>
</evidence>
<organism evidence="8">
    <name type="scientific">marine sediment metagenome</name>
    <dbReference type="NCBI Taxonomy" id="412755"/>
    <lineage>
        <taxon>unclassified sequences</taxon>
        <taxon>metagenomes</taxon>
        <taxon>ecological metagenomes</taxon>
    </lineage>
</organism>
<accession>A0A0F9HCQ5</accession>
<dbReference type="Gene3D" id="3.30.230.70">
    <property type="entry name" value="GHMP Kinase, N-terminal domain"/>
    <property type="match status" value="2"/>
</dbReference>
<dbReference type="Pfam" id="PF03726">
    <property type="entry name" value="PNPase"/>
    <property type="match status" value="1"/>
</dbReference>
<dbReference type="InterPro" id="IPR015847">
    <property type="entry name" value="ExoRNase_PH_dom2"/>
</dbReference>
<dbReference type="GO" id="GO:0000175">
    <property type="term" value="F:3'-5'-RNA exonuclease activity"/>
    <property type="evidence" value="ECO:0007669"/>
    <property type="project" value="TreeGrafter"/>
</dbReference>
<evidence type="ECO:0000259" key="7">
    <source>
        <dbReference type="Pfam" id="PF03726"/>
    </source>
</evidence>
<dbReference type="GO" id="GO:0006396">
    <property type="term" value="P:RNA processing"/>
    <property type="evidence" value="ECO:0007669"/>
    <property type="project" value="InterPro"/>
</dbReference>
<dbReference type="InterPro" id="IPR012162">
    <property type="entry name" value="PNPase"/>
</dbReference>
<evidence type="ECO:0000256" key="3">
    <source>
        <dbReference type="ARBA" id="ARBA00022695"/>
    </source>
</evidence>
<dbReference type="InterPro" id="IPR015848">
    <property type="entry name" value="PNPase_PH_RNA-bd_bac/org-type"/>
</dbReference>
<dbReference type="InterPro" id="IPR001247">
    <property type="entry name" value="ExoRNase_PH_dom1"/>
</dbReference>
<dbReference type="InterPro" id="IPR020568">
    <property type="entry name" value="Ribosomal_Su5_D2-typ_SF"/>
</dbReference>
<evidence type="ECO:0000256" key="4">
    <source>
        <dbReference type="ARBA" id="ARBA00022884"/>
    </source>
</evidence>
<feature type="domain" description="Polyribonucleotide nucleotidyltransferase RNA-binding" evidence="7">
    <location>
        <begin position="245"/>
        <end position="319"/>
    </location>
</feature>
<reference evidence="8" key="1">
    <citation type="journal article" date="2015" name="Nature">
        <title>Complex archaea that bridge the gap between prokaryotes and eukaryotes.</title>
        <authorList>
            <person name="Spang A."/>
            <person name="Saw J.H."/>
            <person name="Jorgensen S.L."/>
            <person name="Zaremba-Niedzwiedzka K."/>
            <person name="Martijn J."/>
            <person name="Lind A.E."/>
            <person name="van Eijk R."/>
            <person name="Schleper C."/>
            <person name="Guy L."/>
            <person name="Ettema T.J."/>
        </authorList>
    </citation>
    <scope>NUCLEOTIDE SEQUENCE</scope>
</reference>
<dbReference type="SUPFAM" id="SSF54211">
    <property type="entry name" value="Ribosomal protein S5 domain 2-like"/>
    <property type="match status" value="2"/>
</dbReference>
<dbReference type="InterPro" id="IPR027408">
    <property type="entry name" value="PNPase/RNase_PH_dom_sf"/>
</dbReference>
<dbReference type="GO" id="GO:0003723">
    <property type="term" value="F:RNA binding"/>
    <property type="evidence" value="ECO:0007669"/>
    <property type="project" value="UniProtKB-KW"/>
</dbReference>
<dbReference type="SUPFAM" id="SSF55666">
    <property type="entry name" value="Ribonuclease PH domain 2-like"/>
    <property type="match status" value="2"/>
</dbReference>
<dbReference type="SUPFAM" id="SSF46915">
    <property type="entry name" value="Polynucleotide phosphorylase/guanosine pentaphosphate synthase (PNPase/GPSI), domain 3"/>
    <property type="match status" value="1"/>
</dbReference>
<comment type="caution">
    <text evidence="8">The sequence shown here is derived from an EMBL/GenBank/DDBJ whole genome shotgun (WGS) entry which is preliminary data.</text>
</comment>
<evidence type="ECO:0000313" key="8">
    <source>
        <dbReference type="EMBL" id="KKM00907.1"/>
    </source>
</evidence>
<dbReference type="CDD" id="cd11363">
    <property type="entry name" value="RNase_PH_PNPase_1"/>
    <property type="match status" value="1"/>
</dbReference>
<evidence type="ECO:0000256" key="2">
    <source>
        <dbReference type="ARBA" id="ARBA00022679"/>
    </source>
</evidence>
<dbReference type="GO" id="GO:0004654">
    <property type="term" value="F:polyribonucleotide nucleotidyltransferase activity"/>
    <property type="evidence" value="ECO:0007669"/>
    <property type="project" value="UniProtKB-EC"/>
</dbReference>
<evidence type="ECO:0000256" key="1">
    <source>
        <dbReference type="ARBA" id="ARBA00012416"/>
    </source>
</evidence>
<dbReference type="InterPro" id="IPR036456">
    <property type="entry name" value="PNPase_PH_RNA-bd_sf"/>
</dbReference>
<dbReference type="GO" id="GO:0006402">
    <property type="term" value="P:mRNA catabolic process"/>
    <property type="evidence" value="ECO:0007669"/>
    <property type="project" value="InterPro"/>
</dbReference>
<dbReference type="Pfam" id="PF01138">
    <property type="entry name" value="RNase_PH"/>
    <property type="match status" value="2"/>
</dbReference>
<feature type="domain" description="Exoribonuclease phosphorolytic" evidence="5">
    <location>
        <begin position="13"/>
        <end position="139"/>
    </location>
</feature>
<protein>
    <recommendedName>
        <fullName evidence="1">polyribonucleotide nucleotidyltransferase</fullName>
        <ecNumber evidence="1">2.7.7.8</ecNumber>
    </recommendedName>
</protein>
<name>A0A0F9HCQ5_9ZZZZ</name>
<dbReference type="AlphaFoldDB" id="A0A0F9HCQ5"/>
<dbReference type="EC" id="2.7.7.8" evidence="1"/>
<dbReference type="EMBL" id="LAZR01017322">
    <property type="protein sequence ID" value="KKM00907.1"/>
    <property type="molecule type" value="Genomic_DNA"/>
</dbReference>
<dbReference type="Pfam" id="PF03725">
    <property type="entry name" value="RNase_PH_C"/>
    <property type="match status" value="1"/>
</dbReference>
<dbReference type="NCBIfam" id="TIGR03591">
    <property type="entry name" value="polynuc_phos"/>
    <property type="match status" value="1"/>
</dbReference>
<dbReference type="PANTHER" id="PTHR11252">
    <property type="entry name" value="POLYRIBONUCLEOTIDE NUCLEOTIDYLTRANSFERASE"/>
    <property type="match status" value="1"/>
</dbReference>
<sequence>MAIVTIERELGGKKLTLETGRMARLAHGALTVQYGDTVVLATVLSAPPTRDINYFPLYVDYREQQYAGGKFPGGVFKREGRPTTKEVLSCRMIDRTIRPLFPDDFNDEVQIQCMVIAVDKDHDGDVLAMIGGSAALALSPAPFLGPIGAVRVGRVDGELIVFPTYAQRAESDFDLIVAGRKDSINMMELGGKQVPEDDVVAGCAFAHEQIKVIIEMIEELAAKAGKEKTFESTPLPEALVGLLKDKYGEQFSQAKQIAGKTERGDALSAIRTEVLAELCPEDVEEPEYTPELVRKGLYKLEGKVQRELILQGHRPDGRDVKEIRPITIEAPALPRVHGSSLFTRGETQSMAITTLGTPRDQQKIDGLPEEYFKRFLLHYNFPPFSVAEIRPIRGPGRRDIGHGALAERSLDPVLPSAEDFPYTVRVVSEILESNGSSSMASVCSATISLMDAGVPIAAPVAGISIGMVRENGKHVLLTDILGEEDFHGDMDFKVAGTRTGITGIQLDMKPLVGLDIDGIRETLAQAREARIFILDEIAKVIAEPRPEIS</sequence>
<dbReference type="CDD" id="cd11364">
    <property type="entry name" value="RNase_PH_PNPase_2"/>
    <property type="match status" value="1"/>
</dbReference>
<keyword evidence="4" id="KW-0694">RNA-binding</keyword>
<feature type="domain" description="Exoribonuclease phosphorolytic" evidence="5">
    <location>
        <begin position="322"/>
        <end position="455"/>
    </location>
</feature>
<gene>
    <name evidence="8" type="ORF">LCGC14_1799760</name>
</gene>
<feature type="domain" description="Exoribonuclease phosphorolytic" evidence="6">
    <location>
        <begin position="145"/>
        <end position="208"/>
    </location>
</feature>
<feature type="non-terminal residue" evidence="8">
    <location>
        <position position="549"/>
    </location>
</feature>
<dbReference type="FunFam" id="3.30.230.70:FF:000001">
    <property type="entry name" value="Polyribonucleotide nucleotidyltransferase"/>
    <property type="match status" value="1"/>
</dbReference>
<evidence type="ECO:0000259" key="5">
    <source>
        <dbReference type="Pfam" id="PF01138"/>
    </source>
</evidence>
<dbReference type="InterPro" id="IPR036345">
    <property type="entry name" value="ExoRNase_PH_dom2_sf"/>
</dbReference>
<keyword evidence="3" id="KW-0548">Nucleotidyltransferase</keyword>